<comment type="similarity">
    <text evidence="2 9">Belongs to the EAF6 family.</text>
</comment>
<evidence type="ECO:0000256" key="5">
    <source>
        <dbReference type="ARBA" id="ARBA00023015"/>
    </source>
</evidence>
<evidence type="ECO:0000256" key="1">
    <source>
        <dbReference type="ARBA" id="ARBA00004123"/>
    </source>
</evidence>
<dbReference type="PANTHER" id="PTHR13476">
    <property type="entry name" value="CHROMATIN MODIFICATION-RELATED PROTEIN MEAF6"/>
    <property type="match status" value="1"/>
</dbReference>
<evidence type="ECO:0000256" key="6">
    <source>
        <dbReference type="ARBA" id="ARBA00023054"/>
    </source>
</evidence>
<feature type="compositionally biased region" description="Basic and acidic residues" evidence="11">
    <location>
        <begin position="149"/>
        <end position="171"/>
    </location>
</feature>
<comment type="caution">
    <text evidence="12">The sequence shown here is derived from an EMBL/GenBank/DDBJ whole genome shotgun (WGS) entry which is preliminary data.</text>
</comment>
<gene>
    <name evidence="12" type="ORF">CPELLU_LOCUS12032</name>
</gene>
<feature type="coiled-coil region" evidence="10">
    <location>
        <begin position="12"/>
        <end position="39"/>
    </location>
</feature>
<evidence type="ECO:0000313" key="13">
    <source>
        <dbReference type="Proteomes" id="UP000789759"/>
    </source>
</evidence>
<dbReference type="GO" id="GO:0035267">
    <property type="term" value="C:NuA4 histone acetyltransferase complex"/>
    <property type="evidence" value="ECO:0007669"/>
    <property type="project" value="UniProtKB-UniRule"/>
</dbReference>
<keyword evidence="8 9" id="KW-0539">Nucleus</keyword>
<evidence type="ECO:0000256" key="10">
    <source>
        <dbReference type="SAM" id="Coils"/>
    </source>
</evidence>
<keyword evidence="4 9" id="KW-0156">Chromatin regulator</keyword>
<protein>
    <recommendedName>
        <fullName evidence="3 9">Chromatin modification-related protein EAF6</fullName>
    </recommendedName>
</protein>
<dbReference type="InterPro" id="IPR015418">
    <property type="entry name" value="Eaf6"/>
</dbReference>
<dbReference type="Pfam" id="PF09340">
    <property type="entry name" value="NuA4"/>
    <property type="match status" value="1"/>
</dbReference>
<keyword evidence="7 9" id="KW-0804">Transcription</keyword>
<keyword evidence="6 10" id="KW-0175">Coiled coil</keyword>
<comment type="subcellular location">
    <subcellularLocation>
        <location evidence="1 9">Nucleus</location>
    </subcellularLocation>
</comment>
<dbReference type="GO" id="GO:0006281">
    <property type="term" value="P:DNA repair"/>
    <property type="evidence" value="ECO:0007669"/>
    <property type="project" value="UniProtKB-UniRule"/>
</dbReference>
<dbReference type="AlphaFoldDB" id="A0A9N9HTT1"/>
<comment type="subunit">
    <text evidence="9">Component of the NuA4 histone acetyltransferase complex.</text>
</comment>
<evidence type="ECO:0000256" key="8">
    <source>
        <dbReference type="ARBA" id="ARBA00023242"/>
    </source>
</evidence>
<dbReference type="EMBL" id="CAJVQA010011229">
    <property type="protein sequence ID" value="CAG8705171.1"/>
    <property type="molecule type" value="Genomic_DNA"/>
</dbReference>
<sequence length="179" mass="20715">MSNIKKEDLPSSNVTRQKLEEAEAELKDLLVRKKQVDKSLKTIEKHIWNFEGSYLEETHSGGNLIRGFDGYLRAANDKKKRSEITQSFDIELFFPIKRGSATSEKAVGLVDDTSSSSDDLKSGYNKQIGPNIKKKRKQQRPTNYIYPQEVKEAKDREVRRIRLPVRDRDEKDTEEEVDI</sequence>
<dbReference type="GO" id="GO:0005634">
    <property type="term" value="C:nucleus"/>
    <property type="evidence" value="ECO:0007669"/>
    <property type="project" value="UniProtKB-SubCell"/>
</dbReference>
<accession>A0A9N9HTT1</accession>
<name>A0A9N9HTT1_9GLOM</name>
<organism evidence="12 13">
    <name type="scientific">Cetraspora pellucida</name>
    <dbReference type="NCBI Taxonomy" id="1433469"/>
    <lineage>
        <taxon>Eukaryota</taxon>
        <taxon>Fungi</taxon>
        <taxon>Fungi incertae sedis</taxon>
        <taxon>Mucoromycota</taxon>
        <taxon>Glomeromycotina</taxon>
        <taxon>Glomeromycetes</taxon>
        <taxon>Diversisporales</taxon>
        <taxon>Gigasporaceae</taxon>
        <taxon>Cetraspora</taxon>
    </lineage>
</organism>
<reference evidence="12" key="1">
    <citation type="submission" date="2021-06" db="EMBL/GenBank/DDBJ databases">
        <authorList>
            <person name="Kallberg Y."/>
            <person name="Tangrot J."/>
            <person name="Rosling A."/>
        </authorList>
    </citation>
    <scope>NUCLEOTIDE SEQUENCE</scope>
    <source>
        <strain evidence="12">FL966</strain>
    </source>
</reference>
<dbReference type="OrthoDB" id="440324at2759"/>
<keyword evidence="9" id="KW-0234">DNA repair</keyword>
<evidence type="ECO:0000256" key="4">
    <source>
        <dbReference type="ARBA" id="ARBA00022853"/>
    </source>
</evidence>
<evidence type="ECO:0000256" key="7">
    <source>
        <dbReference type="ARBA" id="ARBA00023163"/>
    </source>
</evidence>
<keyword evidence="13" id="KW-1185">Reference proteome</keyword>
<proteinExistence type="inferred from homology"/>
<evidence type="ECO:0000313" key="12">
    <source>
        <dbReference type="EMBL" id="CAG8705171.1"/>
    </source>
</evidence>
<dbReference type="Proteomes" id="UP000789759">
    <property type="component" value="Unassembled WGS sequence"/>
</dbReference>
<keyword evidence="9" id="KW-0227">DNA damage</keyword>
<comment type="function">
    <text evidence="9">Component of the NuA4 histone acetyltransferase complex which is involved in transcriptional activation of selected genes principally by acetylation of nucleosomal histone H4 and H2A. The NuA4 complex is also involved in DNA repair.</text>
</comment>
<dbReference type="GO" id="GO:0006325">
    <property type="term" value="P:chromatin organization"/>
    <property type="evidence" value="ECO:0007669"/>
    <property type="project" value="UniProtKB-KW"/>
</dbReference>
<evidence type="ECO:0000256" key="11">
    <source>
        <dbReference type="SAM" id="MobiDB-lite"/>
    </source>
</evidence>
<evidence type="ECO:0000256" key="3">
    <source>
        <dbReference type="ARBA" id="ARBA00018504"/>
    </source>
</evidence>
<feature type="region of interest" description="Disordered" evidence="11">
    <location>
        <begin position="110"/>
        <end position="179"/>
    </location>
</feature>
<keyword evidence="5 9" id="KW-0805">Transcription regulation</keyword>
<evidence type="ECO:0000256" key="2">
    <source>
        <dbReference type="ARBA" id="ARBA00010916"/>
    </source>
</evidence>
<evidence type="ECO:0000256" key="9">
    <source>
        <dbReference type="RuleBase" id="RU368022"/>
    </source>
</evidence>